<dbReference type="PANTHER" id="PTHR23048">
    <property type="entry name" value="MYOSIN LIGHT CHAIN 1, 3"/>
    <property type="match status" value="1"/>
</dbReference>
<name>A0A1R2B9S4_9CILI</name>
<keyword evidence="4" id="KW-0007">Acetylation</keyword>
<dbReference type="SUPFAM" id="SSF47473">
    <property type="entry name" value="EF-hand"/>
    <property type="match status" value="1"/>
</dbReference>
<organism evidence="7 8">
    <name type="scientific">Stentor coeruleus</name>
    <dbReference type="NCBI Taxonomy" id="5963"/>
    <lineage>
        <taxon>Eukaryota</taxon>
        <taxon>Sar</taxon>
        <taxon>Alveolata</taxon>
        <taxon>Ciliophora</taxon>
        <taxon>Postciliodesmatophora</taxon>
        <taxon>Heterotrichea</taxon>
        <taxon>Heterotrichida</taxon>
        <taxon>Stentoridae</taxon>
        <taxon>Stentor</taxon>
    </lineage>
</organism>
<dbReference type="Gene3D" id="1.10.238.10">
    <property type="entry name" value="EF-hand"/>
    <property type="match status" value="2"/>
</dbReference>
<evidence type="ECO:0000256" key="1">
    <source>
        <dbReference type="ARBA" id="ARBA00020786"/>
    </source>
</evidence>
<dbReference type="PROSITE" id="PS50222">
    <property type="entry name" value="EF_HAND_2"/>
    <property type="match status" value="3"/>
</dbReference>
<comment type="caution">
    <text evidence="7">The sequence shown here is derived from an EMBL/GenBank/DDBJ whole genome shotgun (WGS) entry which is preliminary data.</text>
</comment>
<dbReference type="GO" id="GO:0016460">
    <property type="term" value="C:myosin II complex"/>
    <property type="evidence" value="ECO:0007669"/>
    <property type="project" value="TreeGrafter"/>
</dbReference>
<evidence type="ECO:0000259" key="6">
    <source>
        <dbReference type="PROSITE" id="PS50222"/>
    </source>
</evidence>
<dbReference type="InterPro" id="IPR050230">
    <property type="entry name" value="CALM/Myosin/TropC-like"/>
</dbReference>
<feature type="domain" description="EF-hand" evidence="6">
    <location>
        <begin position="81"/>
        <end position="116"/>
    </location>
</feature>
<protein>
    <recommendedName>
        <fullName evidence="1">Calmodulin</fullName>
    </recommendedName>
</protein>
<evidence type="ECO:0000256" key="2">
    <source>
        <dbReference type="ARBA" id="ARBA00022723"/>
    </source>
</evidence>
<dbReference type="InterPro" id="IPR002048">
    <property type="entry name" value="EF_hand_dom"/>
</dbReference>
<dbReference type="Proteomes" id="UP000187209">
    <property type="component" value="Unassembled WGS sequence"/>
</dbReference>
<reference evidence="7 8" key="1">
    <citation type="submission" date="2016-11" db="EMBL/GenBank/DDBJ databases">
        <title>The macronuclear genome of Stentor coeruleus: a giant cell with tiny introns.</title>
        <authorList>
            <person name="Slabodnick M."/>
            <person name="Ruby J.G."/>
            <person name="Reiff S.B."/>
            <person name="Swart E.C."/>
            <person name="Gosai S."/>
            <person name="Prabakaran S."/>
            <person name="Witkowska E."/>
            <person name="Larue G.E."/>
            <person name="Fisher S."/>
            <person name="Freeman R.M."/>
            <person name="Gunawardena J."/>
            <person name="Chu W."/>
            <person name="Stover N.A."/>
            <person name="Gregory B.D."/>
            <person name="Nowacki M."/>
            <person name="Derisi J."/>
            <person name="Roy S.W."/>
            <person name="Marshall W.F."/>
            <person name="Sood P."/>
        </authorList>
    </citation>
    <scope>NUCLEOTIDE SEQUENCE [LARGE SCALE GENOMIC DNA]</scope>
    <source>
        <strain evidence="7">WM001</strain>
    </source>
</reference>
<keyword evidence="3" id="KW-0677">Repeat</keyword>
<feature type="domain" description="EF-hand" evidence="6">
    <location>
        <begin position="117"/>
        <end position="152"/>
    </location>
</feature>
<evidence type="ECO:0000313" key="8">
    <source>
        <dbReference type="Proteomes" id="UP000187209"/>
    </source>
</evidence>
<feature type="domain" description="EF-hand" evidence="6">
    <location>
        <begin position="8"/>
        <end position="43"/>
    </location>
</feature>
<dbReference type="CDD" id="cd00051">
    <property type="entry name" value="EFh"/>
    <property type="match status" value="1"/>
</dbReference>
<feature type="compositionally biased region" description="Basic residues" evidence="5">
    <location>
        <begin position="157"/>
        <end position="170"/>
    </location>
</feature>
<evidence type="ECO:0000256" key="3">
    <source>
        <dbReference type="ARBA" id="ARBA00022737"/>
    </source>
</evidence>
<feature type="region of interest" description="Disordered" evidence="5">
    <location>
        <begin position="150"/>
        <end position="170"/>
    </location>
</feature>
<dbReference type="AlphaFoldDB" id="A0A1R2B9S4"/>
<proteinExistence type="predicted"/>
<evidence type="ECO:0000313" key="7">
    <source>
        <dbReference type="EMBL" id="OMJ73543.1"/>
    </source>
</evidence>
<dbReference type="InterPro" id="IPR011992">
    <property type="entry name" value="EF-hand-dom_pair"/>
</dbReference>
<dbReference type="EMBL" id="MPUH01000814">
    <property type="protein sequence ID" value="OMJ73543.1"/>
    <property type="molecule type" value="Genomic_DNA"/>
</dbReference>
<keyword evidence="2" id="KW-0479">Metal-binding</keyword>
<dbReference type="Pfam" id="PF14658">
    <property type="entry name" value="EF-hand_9"/>
    <property type="match status" value="1"/>
</dbReference>
<dbReference type="Pfam" id="PF13499">
    <property type="entry name" value="EF-hand_7"/>
    <property type="match status" value="1"/>
</dbReference>
<keyword evidence="8" id="KW-1185">Reference proteome</keyword>
<dbReference type="SMART" id="SM00054">
    <property type="entry name" value="EFh"/>
    <property type="match status" value="3"/>
</dbReference>
<sequence>MDEDIPIEQNEAFKRTFDLFDSDGVGSIPRDDLATVMRALGQNPTDEELKEYAEEHDAFDSKLIHYDTFRAIMIKRLTRDNKEKELLDAFRAFDKDNTGSVKCEELRDAFLAFNKDLNEEQVEEMIKDFDDGGLGDISYKEVVRAIVAAQNSPAKGGGKKKGKGKKGKKK</sequence>
<dbReference type="FunFam" id="1.10.238.10:FF:000001">
    <property type="entry name" value="Calmodulin 1"/>
    <property type="match status" value="1"/>
</dbReference>
<evidence type="ECO:0000256" key="5">
    <source>
        <dbReference type="SAM" id="MobiDB-lite"/>
    </source>
</evidence>
<dbReference type="PANTHER" id="PTHR23048:SF0">
    <property type="entry name" value="CALMODULIN LIKE 3"/>
    <property type="match status" value="1"/>
</dbReference>
<accession>A0A1R2B9S4</accession>
<evidence type="ECO:0000256" key="4">
    <source>
        <dbReference type="ARBA" id="ARBA00022990"/>
    </source>
</evidence>
<dbReference type="GO" id="GO:0005509">
    <property type="term" value="F:calcium ion binding"/>
    <property type="evidence" value="ECO:0007669"/>
    <property type="project" value="InterPro"/>
</dbReference>
<gene>
    <name evidence="7" type="ORF">SteCoe_27735</name>
</gene>
<dbReference type="InterPro" id="IPR039508">
    <property type="entry name" value="KASH5_EF-hand-like_dom"/>
</dbReference>
<dbReference type="OrthoDB" id="26525at2759"/>